<comment type="caution">
    <text evidence="1">The sequence shown here is derived from an EMBL/GenBank/DDBJ whole genome shotgun (WGS) entry which is preliminary data.</text>
</comment>
<evidence type="ECO:0000313" key="2">
    <source>
        <dbReference type="Proteomes" id="UP001062846"/>
    </source>
</evidence>
<evidence type="ECO:0000313" key="1">
    <source>
        <dbReference type="EMBL" id="KAI8556689.1"/>
    </source>
</evidence>
<reference evidence="1" key="1">
    <citation type="submission" date="2022-02" db="EMBL/GenBank/DDBJ databases">
        <title>Plant Genome Project.</title>
        <authorList>
            <person name="Zhang R.-G."/>
        </authorList>
    </citation>
    <scope>NUCLEOTIDE SEQUENCE</scope>
    <source>
        <strain evidence="1">AT1</strain>
    </source>
</reference>
<protein>
    <submittedName>
        <fullName evidence="1">Uncharacterized protein</fullName>
    </submittedName>
</protein>
<dbReference type="EMBL" id="CM046392">
    <property type="protein sequence ID" value="KAI8556689.1"/>
    <property type="molecule type" value="Genomic_DNA"/>
</dbReference>
<keyword evidence="2" id="KW-1185">Reference proteome</keyword>
<name>A0ACC0NV60_RHOML</name>
<sequence length="228" mass="26382">MSFPALVAGVIKCGERTWIPKSFLDRSVDIKLFWNALEVEMGLMYDLLYTKTVINHTKAGWILRGISFTCTVTVSVGLFIWLIFMREDHQEKLDMVDLAITVILLVGALALEIYAVIVLYLSFDWTMLWMVKADHSSRATKLRRRFPFLFRKKRESASLENDNIDPSSWENNREISKTLSRYLMYLLFMCPSLLPLVTSKETTVCDYTPDIGDAKDQARVRKMNIFNS</sequence>
<dbReference type="Proteomes" id="UP001062846">
    <property type="component" value="Chromosome 5"/>
</dbReference>
<gene>
    <name evidence="1" type="ORF">RHMOL_Rhmol05G0273300</name>
</gene>
<accession>A0ACC0NV60</accession>
<organism evidence="1 2">
    <name type="scientific">Rhododendron molle</name>
    <name type="common">Chinese azalea</name>
    <name type="synonym">Azalea mollis</name>
    <dbReference type="NCBI Taxonomy" id="49168"/>
    <lineage>
        <taxon>Eukaryota</taxon>
        <taxon>Viridiplantae</taxon>
        <taxon>Streptophyta</taxon>
        <taxon>Embryophyta</taxon>
        <taxon>Tracheophyta</taxon>
        <taxon>Spermatophyta</taxon>
        <taxon>Magnoliopsida</taxon>
        <taxon>eudicotyledons</taxon>
        <taxon>Gunneridae</taxon>
        <taxon>Pentapetalae</taxon>
        <taxon>asterids</taxon>
        <taxon>Ericales</taxon>
        <taxon>Ericaceae</taxon>
        <taxon>Ericoideae</taxon>
        <taxon>Rhodoreae</taxon>
        <taxon>Rhododendron</taxon>
    </lineage>
</organism>
<proteinExistence type="predicted"/>